<sequence length="108" mass="11866">MVAIMTAAISCGPVGGCPRVGVWRRQAKEHSKEAGTLPQEATDALWVQVSDDYAVLLGEVAIKHGPKHVALQSQDHLMRLEGCTLAWEMRALNRELHISKVAGLERLR</sequence>
<dbReference type="EMBL" id="CM023474">
    <property type="protein sequence ID" value="KAH7949672.1"/>
    <property type="molecule type" value="Genomic_DNA"/>
</dbReference>
<evidence type="ECO:0000313" key="1">
    <source>
        <dbReference type="EMBL" id="KAH7949672.1"/>
    </source>
</evidence>
<protein>
    <submittedName>
        <fullName evidence="1">Uncharacterized protein</fullName>
    </submittedName>
</protein>
<keyword evidence="2" id="KW-1185">Reference proteome</keyword>
<evidence type="ECO:0000313" key="2">
    <source>
        <dbReference type="Proteomes" id="UP000821865"/>
    </source>
</evidence>
<dbReference type="Proteomes" id="UP000821865">
    <property type="component" value="Chromosome 5"/>
</dbReference>
<reference evidence="1" key="1">
    <citation type="submission" date="2020-05" db="EMBL/GenBank/DDBJ databases">
        <title>Large-scale comparative analyses of tick genomes elucidate their genetic diversity and vector capacities.</title>
        <authorList>
            <person name="Jia N."/>
            <person name="Wang J."/>
            <person name="Shi W."/>
            <person name="Du L."/>
            <person name="Sun Y."/>
            <person name="Zhan W."/>
            <person name="Jiang J."/>
            <person name="Wang Q."/>
            <person name="Zhang B."/>
            <person name="Ji P."/>
            <person name="Sakyi L.B."/>
            <person name="Cui X."/>
            <person name="Yuan T."/>
            <person name="Jiang B."/>
            <person name="Yang W."/>
            <person name="Lam T.T.-Y."/>
            <person name="Chang Q."/>
            <person name="Ding S."/>
            <person name="Wang X."/>
            <person name="Zhu J."/>
            <person name="Ruan X."/>
            <person name="Zhao L."/>
            <person name="Wei J."/>
            <person name="Que T."/>
            <person name="Du C."/>
            <person name="Cheng J."/>
            <person name="Dai P."/>
            <person name="Han X."/>
            <person name="Huang E."/>
            <person name="Gao Y."/>
            <person name="Liu J."/>
            <person name="Shao H."/>
            <person name="Ye R."/>
            <person name="Li L."/>
            <person name="Wei W."/>
            <person name="Wang X."/>
            <person name="Wang C."/>
            <person name="Yang T."/>
            <person name="Huo Q."/>
            <person name="Li W."/>
            <person name="Guo W."/>
            <person name="Chen H."/>
            <person name="Zhou L."/>
            <person name="Ni X."/>
            <person name="Tian J."/>
            <person name="Zhou Y."/>
            <person name="Sheng Y."/>
            <person name="Liu T."/>
            <person name="Pan Y."/>
            <person name="Xia L."/>
            <person name="Li J."/>
            <person name="Zhao F."/>
            <person name="Cao W."/>
        </authorList>
    </citation>
    <scope>NUCLEOTIDE SEQUENCE</scope>
    <source>
        <strain evidence="1">Dsil-2018</strain>
    </source>
</reference>
<organism evidence="1 2">
    <name type="scientific">Dermacentor silvarum</name>
    <name type="common">Tick</name>
    <dbReference type="NCBI Taxonomy" id="543639"/>
    <lineage>
        <taxon>Eukaryota</taxon>
        <taxon>Metazoa</taxon>
        <taxon>Ecdysozoa</taxon>
        <taxon>Arthropoda</taxon>
        <taxon>Chelicerata</taxon>
        <taxon>Arachnida</taxon>
        <taxon>Acari</taxon>
        <taxon>Parasitiformes</taxon>
        <taxon>Ixodida</taxon>
        <taxon>Ixodoidea</taxon>
        <taxon>Ixodidae</taxon>
        <taxon>Rhipicephalinae</taxon>
        <taxon>Dermacentor</taxon>
    </lineage>
</organism>
<proteinExistence type="predicted"/>
<gene>
    <name evidence="1" type="ORF">HPB49_013645</name>
</gene>
<comment type="caution">
    <text evidence="1">The sequence shown here is derived from an EMBL/GenBank/DDBJ whole genome shotgun (WGS) entry which is preliminary data.</text>
</comment>
<accession>A0ACB8CRM4</accession>
<name>A0ACB8CRM4_DERSI</name>